<proteinExistence type="predicted"/>
<dbReference type="EMBL" id="ATCN01001174">
    <property type="protein sequence ID" value="EPR77883.1"/>
    <property type="molecule type" value="Genomic_DNA"/>
</dbReference>
<dbReference type="Proteomes" id="UP000014978">
    <property type="component" value="Unassembled WGS sequence"/>
</dbReference>
<name>S7XPL4_SPRLO</name>
<dbReference type="AlphaFoldDB" id="S7XPL4"/>
<feature type="non-terminal residue" evidence="1">
    <location>
        <position position="1"/>
    </location>
</feature>
<protein>
    <submittedName>
        <fullName evidence="1">Uncharacterized protein</fullName>
    </submittedName>
</protein>
<dbReference type="VEuPathDB" id="MicrosporidiaDB:SLOPH_609"/>
<gene>
    <name evidence="1" type="ORF">SLOPH_609</name>
</gene>
<reference evidence="2" key="1">
    <citation type="journal article" date="2013" name="PLoS Genet.">
        <title>The genome of Spraguea lophii and the basis of host-microsporidian interactions.</title>
        <authorList>
            <person name="Campbell S.E."/>
            <person name="Williams T.A."/>
            <person name="Yousuf A."/>
            <person name="Soanes D.M."/>
            <person name="Paszkiewicz K.H."/>
            <person name="Williams B.A.P."/>
        </authorList>
    </citation>
    <scope>NUCLEOTIDE SEQUENCE [LARGE SCALE GENOMIC DNA]</scope>
    <source>
        <strain evidence="2">42_110</strain>
    </source>
</reference>
<organism evidence="1 2">
    <name type="scientific">Spraguea lophii (strain 42_110)</name>
    <name type="common">Microsporidian parasite</name>
    <dbReference type="NCBI Taxonomy" id="1358809"/>
    <lineage>
        <taxon>Eukaryota</taxon>
        <taxon>Fungi</taxon>
        <taxon>Fungi incertae sedis</taxon>
        <taxon>Microsporidia</taxon>
        <taxon>Spragueidae</taxon>
        <taxon>Spraguea</taxon>
    </lineage>
</organism>
<evidence type="ECO:0000313" key="2">
    <source>
        <dbReference type="Proteomes" id="UP000014978"/>
    </source>
</evidence>
<dbReference type="HOGENOM" id="CLU_2256582_0_0_1"/>
<dbReference type="InParanoid" id="S7XPL4"/>
<keyword evidence="2" id="KW-1185">Reference proteome</keyword>
<evidence type="ECO:0000313" key="1">
    <source>
        <dbReference type="EMBL" id="EPR77883.1"/>
    </source>
</evidence>
<accession>S7XPL4</accession>
<sequence>YNNYGYLNNGLIKYLNDIEFLMKQLNFYCFRKFNRSSVFNSAIRSLELIINSNMVIRKEENNKMLEIIKEIINEERNLNGILKSKKGEVEKYGILLRKKINKFN</sequence>
<comment type="caution">
    <text evidence="1">The sequence shown here is derived from an EMBL/GenBank/DDBJ whole genome shotgun (WGS) entry which is preliminary data.</text>
</comment>